<dbReference type="AlphaFoldDB" id="A0A9E7E9S0"/>
<evidence type="ECO:0000313" key="3">
    <source>
        <dbReference type="Proteomes" id="UP001055439"/>
    </source>
</evidence>
<name>A0A9E7E9S0_9LILI</name>
<dbReference type="OrthoDB" id="10435415at2759"/>
<evidence type="ECO:0000256" key="1">
    <source>
        <dbReference type="SAM" id="MobiDB-lite"/>
    </source>
</evidence>
<protein>
    <submittedName>
        <fullName evidence="2">Uncharacterized protein</fullName>
    </submittedName>
</protein>
<keyword evidence="3" id="KW-1185">Reference proteome</keyword>
<evidence type="ECO:0000313" key="2">
    <source>
        <dbReference type="EMBL" id="URD73076.1"/>
    </source>
</evidence>
<proteinExistence type="predicted"/>
<reference evidence="2" key="1">
    <citation type="submission" date="2022-05" db="EMBL/GenBank/DDBJ databases">
        <title>The Musa troglodytarum L. genome provides insights into the mechanism of non-climacteric behaviour and enrichment of carotenoids.</title>
        <authorList>
            <person name="Wang J."/>
        </authorList>
    </citation>
    <scope>NUCLEOTIDE SEQUENCE</scope>
    <source>
        <tissue evidence="2">Leaf</tissue>
    </source>
</reference>
<sequence>MGTWYAARSGDRGAEEDCMGDGYQEEEQWWTGWGSDCAGSVLVVMAAAGGLVGELELLLLGNI</sequence>
<accession>A0A9E7E9S0</accession>
<feature type="region of interest" description="Disordered" evidence="1">
    <location>
        <begin position="1"/>
        <end position="20"/>
    </location>
</feature>
<gene>
    <name evidence="2" type="ORF">MUK42_35249</name>
</gene>
<dbReference type="Proteomes" id="UP001055439">
    <property type="component" value="Chromosome 1"/>
</dbReference>
<organism evidence="2 3">
    <name type="scientific">Musa troglodytarum</name>
    <name type="common">fe'i banana</name>
    <dbReference type="NCBI Taxonomy" id="320322"/>
    <lineage>
        <taxon>Eukaryota</taxon>
        <taxon>Viridiplantae</taxon>
        <taxon>Streptophyta</taxon>
        <taxon>Embryophyta</taxon>
        <taxon>Tracheophyta</taxon>
        <taxon>Spermatophyta</taxon>
        <taxon>Magnoliopsida</taxon>
        <taxon>Liliopsida</taxon>
        <taxon>Zingiberales</taxon>
        <taxon>Musaceae</taxon>
        <taxon>Musa</taxon>
    </lineage>
</organism>
<dbReference type="EMBL" id="CP097502">
    <property type="protein sequence ID" value="URD73076.1"/>
    <property type="molecule type" value="Genomic_DNA"/>
</dbReference>